<evidence type="ECO:0000259" key="3">
    <source>
        <dbReference type="PROSITE" id="PS50004"/>
    </source>
</evidence>
<organism evidence="4 5">
    <name type="scientific">Heterostelium pallidum (strain ATCC 26659 / Pp 5 / PN500)</name>
    <name type="common">Cellular slime mold</name>
    <name type="synonym">Polysphondylium pallidum</name>
    <dbReference type="NCBI Taxonomy" id="670386"/>
    <lineage>
        <taxon>Eukaryota</taxon>
        <taxon>Amoebozoa</taxon>
        <taxon>Evosea</taxon>
        <taxon>Eumycetozoa</taxon>
        <taxon>Dictyostelia</taxon>
        <taxon>Acytosteliales</taxon>
        <taxon>Acytosteliaceae</taxon>
        <taxon>Heterostelium</taxon>
    </lineage>
</organism>
<feature type="coiled-coil region" evidence="1">
    <location>
        <begin position="332"/>
        <end position="390"/>
    </location>
</feature>
<dbReference type="Proteomes" id="UP000001396">
    <property type="component" value="Unassembled WGS sequence"/>
</dbReference>
<evidence type="ECO:0000313" key="4">
    <source>
        <dbReference type="EMBL" id="EFA80801.1"/>
    </source>
</evidence>
<dbReference type="PROSITE" id="PS50004">
    <property type="entry name" value="C2"/>
    <property type="match status" value="1"/>
</dbReference>
<dbReference type="InParanoid" id="D3BD09"/>
<feature type="compositionally biased region" description="Basic and acidic residues" evidence="2">
    <location>
        <begin position="455"/>
        <end position="468"/>
    </location>
</feature>
<feature type="region of interest" description="Disordered" evidence="2">
    <location>
        <begin position="438"/>
        <end position="483"/>
    </location>
</feature>
<dbReference type="GeneID" id="31361870"/>
<evidence type="ECO:0000313" key="5">
    <source>
        <dbReference type="Proteomes" id="UP000001396"/>
    </source>
</evidence>
<reference evidence="4 5" key="1">
    <citation type="journal article" date="2011" name="Genome Res.">
        <title>Phylogeny-wide analysis of social amoeba genomes highlights ancient origins for complex intercellular communication.</title>
        <authorList>
            <person name="Heidel A.J."/>
            <person name="Lawal H.M."/>
            <person name="Felder M."/>
            <person name="Schilde C."/>
            <person name="Helps N.R."/>
            <person name="Tunggal B."/>
            <person name="Rivero F."/>
            <person name="John U."/>
            <person name="Schleicher M."/>
            <person name="Eichinger L."/>
            <person name="Platzer M."/>
            <person name="Noegel A.A."/>
            <person name="Schaap P."/>
            <person name="Gloeckner G."/>
        </authorList>
    </citation>
    <scope>NUCLEOTIDE SEQUENCE [LARGE SCALE GENOMIC DNA]</scope>
    <source>
        <strain evidence="5">ATCC 26659 / Pp 5 / PN500</strain>
    </source>
</reference>
<comment type="caution">
    <text evidence="4">The sequence shown here is derived from an EMBL/GenBank/DDBJ whole genome shotgun (WGS) entry which is preliminary data.</text>
</comment>
<dbReference type="AlphaFoldDB" id="D3BD09"/>
<dbReference type="FunCoup" id="D3BD09">
    <property type="interactions" value="430"/>
</dbReference>
<feature type="coiled-coil region" evidence="1">
    <location>
        <begin position="593"/>
        <end position="620"/>
    </location>
</feature>
<feature type="region of interest" description="Disordered" evidence="2">
    <location>
        <begin position="137"/>
        <end position="181"/>
    </location>
</feature>
<feature type="domain" description="C2" evidence="3">
    <location>
        <begin position="1"/>
        <end position="103"/>
    </location>
</feature>
<dbReference type="Gene3D" id="2.60.40.150">
    <property type="entry name" value="C2 domain"/>
    <property type="match status" value="1"/>
</dbReference>
<evidence type="ECO:0000256" key="2">
    <source>
        <dbReference type="SAM" id="MobiDB-lite"/>
    </source>
</evidence>
<feature type="region of interest" description="Disordered" evidence="2">
    <location>
        <begin position="862"/>
        <end position="914"/>
    </location>
</feature>
<sequence>MTSMRGLSKKGDLEITLLDTKGIKSGDIFCIIDLPPNKPFKTHLFKGPDPTFNEKFTLDLMTLNDEEITIVVKEQKPAGSKFLGQIQIPIKALSITPTPQAYFLTDRPLKAGKTPKVVTGSIQIQLGFVHRYQKKTKKIPSPEMKSTSPVQSVPPSSSSSSISDNRSTYSSSDSLNSTDSISSMLEAGGSLSSRSTTDDIEYSREEAVIIDETLKDKESIVMKQLTQQKNFIKQYGETIRKREREGDKTIAGDKIKIQQMQKELDEMEKLVTQSTPSLQQMTNSLLSDIEGLSRSTSKSTMRVATVKSVRAPATLSSPASKVDISTFSFDAAENEKKIREGLNQQIKQLQRENERLENSLHQEKQLSKQASDLTLKLKVLEAENISLVQEKSVLVGRASMFEKEVEKLEKEIEYEHGLKKKESSRKEVERDEVRRLSKELEQSENRNKLLQGELENQKELNKLVKDKPTPTLSQSTGSSDKDSDALRYKIKMLELELDAEKKSREFDVKRVKHYEQELEKSGKMVIRLEAEMEKQDLELASLKRSIERKDRDNVEERLNEVIRILTVLAGKPDGAALSSLAANSDNTVLGRKLKELTEKAQQQTIKSKEMEVELESVRQQKIQAMIQKQRDMSEEEYFEYYEEERSNIGGGAGRSGMLQANHSDQISVLVNKLEKLDKLEDLMRKLDNMKSMVPAGQDLAVSGRRTHAAIKAELQSIQTIIMNEKTPDKDREEANIRFEKVYQELSQTEEHKRELLQIQEDKRKVNDPLNQKALAKLQPTYAAANIERTPELKDRVKAYPELLLIGLDSKIIASKHQNDFQSYFLTNCTLEELRAIRASLPKWRADQKKQMEWTISLENKIEQYSKNPPPQRPVPKIEKPKLKPSLVKPISSNNNAGGQDSVMAELLKRRRKID</sequence>
<feature type="compositionally biased region" description="Basic and acidic residues" evidence="2">
    <location>
        <begin position="438"/>
        <end position="447"/>
    </location>
</feature>
<keyword evidence="1" id="KW-0175">Coiled coil</keyword>
<dbReference type="InterPro" id="IPR035892">
    <property type="entry name" value="C2_domain_sf"/>
</dbReference>
<proteinExistence type="predicted"/>
<feature type="compositionally biased region" description="Low complexity" evidence="2">
    <location>
        <begin position="146"/>
        <end position="181"/>
    </location>
</feature>
<dbReference type="SMART" id="SM00239">
    <property type="entry name" value="C2"/>
    <property type="match status" value="1"/>
</dbReference>
<dbReference type="CDD" id="cd00030">
    <property type="entry name" value="C2"/>
    <property type="match status" value="1"/>
</dbReference>
<dbReference type="OMA" id="QWYYLTD"/>
<dbReference type="SUPFAM" id="SSF49562">
    <property type="entry name" value="C2 domain (Calcium/lipid-binding domain, CaLB)"/>
    <property type="match status" value="1"/>
</dbReference>
<evidence type="ECO:0000256" key="1">
    <source>
        <dbReference type="SAM" id="Coils"/>
    </source>
</evidence>
<protein>
    <submittedName>
        <fullName evidence="4">C2 domain-containing protein</fullName>
    </submittedName>
</protein>
<keyword evidence="5" id="KW-1185">Reference proteome</keyword>
<gene>
    <name evidence="4" type="primary">DG1113</name>
    <name evidence="4" type="ORF">PPL_06388</name>
</gene>
<name>D3BD09_HETP5</name>
<dbReference type="Pfam" id="PF00168">
    <property type="entry name" value="C2"/>
    <property type="match status" value="1"/>
</dbReference>
<accession>D3BD09</accession>
<dbReference type="EMBL" id="ADBJ01000028">
    <property type="protein sequence ID" value="EFA80801.1"/>
    <property type="molecule type" value="Genomic_DNA"/>
</dbReference>
<feature type="coiled-coil region" evidence="1">
    <location>
        <begin position="511"/>
        <end position="552"/>
    </location>
</feature>
<dbReference type="InterPro" id="IPR000008">
    <property type="entry name" value="C2_dom"/>
</dbReference>
<dbReference type="RefSeq" id="XP_020432920.1">
    <property type="nucleotide sequence ID" value="XM_020577246.1"/>
</dbReference>